<keyword evidence="3" id="KW-1185">Reference proteome</keyword>
<comment type="caution">
    <text evidence="2">The sequence shown here is derived from an EMBL/GenBank/DDBJ whole genome shotgun (WGS) entry which is preliminary data.</text>
</comment>
<feature type="chain" id="PRO_5046852942" evidence="1">
    <location>
        <begin position="30"/>
        <end position="887"/>
    </location>
</feature>
<name>A0ABR1M8Z8_9PEZI</name>
<evidence type="ECO:0000256" key="1">
    <source>
        <dbReference type="SAM" id="SignalP"/>
    </source>
</evidence>
<feature type="signal peptide" evidence="1">
    <location>
        <begin position="1"/>
        <end position="29"/>
    </location>
</feature>
<reference evidence="2 3" key="1">
    <citation type="submission" date="2024-04" db="EMBL/GenBank/DDBJ databases">
        <title>Phyllosticta paracitricarpa is synonymous to the EU quarantine fungus P. citricarpa based on phylogenomic analyses.</title>
        <authorList>
            <consortium name="Lawrence Berkeley National Laboratory"/>
            <person name="Van Ingen-Buijs V.A."/>
            <person name="Van Westerhoven A.C."/>
            <person name="Haridas S."/>
            <person name="Skiadas P."/>
            <person name="Martin F."/>
            <person name="Groenewald J.Z."/>
            <person name="Crous P.W."/>
            <person name="Seidl M.F."/>
        </authorList>
    </citation>
    <scope>NUCLEOTIDE SEQUENCE [LARGE SCALE GENOMIC DNA]</scope>
    <source>
        <strain evidence="2 3">CBS 122670</strain>
    </source>
</reference>
<dbReference type="EMBL" id="JBBPDW010000020">
    <property type="protein sequence ID" value="KAK7543571.1"/>
    <property type="molecule type" value="Genomic_DNA"/>
</dbReference>
<proteinExistence type="predicted"/>
<organism evidence="2 3">
    <name type="scientific">Phyllosticta citricarpa</name>
    <dbReference type="NCBI Taxonomy" id="55181"/>
    <lineage>
        <taxon>Eukaryota</taxon>
        <taxon>Fungi</taxon>
        <taxon>Dikarya</taxon>
        <taxon>Ascomycota</taxon>
        <taxon>Pezizomycotina</taxon>
        <taxon>Dothideomycetes</taxon>
        <taxon>Dothideomycetes incertae sedis</taxon>
        <taxon>Botryosphaeriales</taxon>
        <taxon>Phyllostictaceae</taxon>
        <taxon>Phyllosticta</taxon>
    </lineage>
</organism>
<dbReference type="Proteomes" id="UP001365128">
    <property type="component" value="Unassembled WGS sequence"/>
</dbReference>
<accession>A0ABR1M8Z8</accession>
<keyword evidence="1" id="KW-0732">Signal</keyword>
<sequence>MYNGKVLVQLLCGLCFALSFLWFPAAVHGAPQDAAPAPQSVQWHVGMNLRFYIAPDTGKTLNCAPDVAGADKDAGLLPIWSNDGQIVTTKPTVSGPKASLSFRLVSGWFSDFAKFDSNSQTYIKASEPFAVGGNCWVSGQGDFVEEQPCGSDRLFQFYIEAKATPGNMHLMRNADVNHIKVDPSGKLIAVNDNVDANVCVYSAKTGALVTAPPQDFHVPADQITGLIGQKVPPSNQPTNEHELPGCDVETNTNIDCLIARAFNSLPKICETKPHNMQCVLHLAPAFCFDVPARRFKKDASAEVEACIRAVSLGPCVANPPGGACACNLFAGIVQFVSGGSQPGKMLMARSDEHSYTRRDGGLGPLFGEPENNLPLLDQFWVGVMKSLINGVVDLVNLLKDGLVYSARSSCYSMTFKLGSDQKGVDKVREGCAEVFKPQKPIPTIPYNGEIETAGGIFADVVSIIFAVNDLAQAAGAAKWVGRIGEVMTYFKPKASGAGKILEAEGKGGKVQLFNDYGDGKPVPWYTEQSINDLKSSTEHNAFRNCAVCGGRVRKRQRGVFTKILCCRATPSREPEIIGGTARNTQQQKIMDTYRTHVNIDEAIPQAQRVIGNTHPASREQEVIDKLAEGAQQFRKYYIDGRPDPPTISRAMQVFYNQLQEQYEVLSTRPWLEDQYRVALIDASRQMWGLSHDEVVAVEEWVSSGIRNQVNLEAALRKMNPVKTWTITQQDPPTEVLNMLIKAESGIESKGPKGIYTLRDIKRSSTFVDIRPTNREPIVFATSMGMFPAYMPGSLPVRYVIYSETGRYVASVSGTAYHEVMFYERLCGKFQLLGYEEVNGGMQALREGRTPPFVIFYFREIEAPAFNPLPEPPNLPIIRKIPHRLAKL</sequence>
<evidence type="ECO:0000313" key="2">
    <source>
        <dbReference type="EMBL" id="KAK7543571.1"/>
    </source>
</evidence>
<gene>
    <name evidence="2" type="ORF">IWX46DRAFT_603428</name>
</gene>
<evidence type="ECO:0000313" key="3">
    <source>
        <dbReference type="Proteomes" id="UP001365128"/>
    </source>
</evidence>
<protein>
    <submittedName>
        <fullName evidence="2">Uncharacterized protein</fullName>
    </submittedName>
</protein>